<feature type="compositionally biased region" description="Acidic residues" evidence="1">
    <location>
        <begin position="170"/>
        <end position="179"/>
    </location>
</feature>
<sequence>MSQDRPRRNRRASSKLLEIVNSSCDTSLKPRLLKPSSSSRRSKVQDPAASPHHGTMLTLLLHQISQSAVKEVNDLCPWLSEYVDLDRKWLNPISTSRLGKDENDSFAGSLDATKLPECVGYSNYSPPGGFGWEKLQRGGDAAESNMRRRVEDFVDTAVPWLCARRRRKEEEEEEEEAEEEKVRGSIDASSLPTPPPNGSYDPPHHHLSLCVNEGGMNQPDFEDAIGEAVAIIQSMSESREVNLLSTAPADLKKMIVMKPDKFFERFKLPLGLDSLAKRVTKLSKQSSRASSPFTPRRLFGQLLCSLRFMCELLEFSNEVRAEAREMLLRFLRLSAVRILPAAIDGQAPFVHGQQWLGRRVRVLQEKELKFTWGVIDDYDGRERYHVIDDEGVENWWILPSFVVDLFPERKEEMEDVKVVSRGDVVLCTWRKIESIEILHHAEVVDVDFAKKGVRVKFCHLPQDASEWIDMQTASVILSQRVVTCYKNGRALYNEDSTPRSIARYLNASEEELVYLNRVEIPELHACSKLKRGTLLVLPVTRASEVADKTTRQGEEAQETANGGDDRESVTLSPQERREVAGNPNLMRHVSRRTGQRRLCYGSLAVRQGASSSFLGATVVVDCSDARHVGRVCAFHPPSQQYRIKLNPLLGCLEGDADAGEIYTSLPCEHVKVVRTILEESRSCEARREEQRTSRTRLADVKLKEEQPKEDARRGSKRKVEVLDSSSLLLLDGKPEVCASSVLSNLPDGPKGSLFRPNLRYREDGRLKDMIPLYDEDRNLFLTDDRLIDLFGHVLGGEQQQQAQFWQDLEAELSAGAGPVNDYTTRRTTGVSSEQLRRGIGESFARLNMKEKSSVLVDLLGEMDHAAQVSVMKTVIEHQGRRPGGKRWHSSMERGGDQNSSLVIQLLDFFFPKGNADAILDSALARRQLSSRKQLQTAAEQGRGKRARSGEGSAVGSTNTNISINRPLANHDVSSYSGQVSAQDQQERVQYDRPLPHHPHHLLMAHPRSQPLLYPPAGWSGRDQLLMYQSHPLAFNSSPSVHSGYPSCYSGQLPQQVSSMPVGNTMRGSAFVTPTQKPPSSGQPSSFNAAISSAAAADWTGLPLQSTKGSYRNFSAASSSSHVATNLGAFSSNLLLQHGAPKAAAKAQETVTPPRWPLEASTGPSSVNLQGLSSYRVAMAGPAGQAHASSGQSWVEPNLEKRVKEASRAGVSFLSDAPPAQYGLVAPTDPVPIPLSHPHALELYKPVTTQPLPRELQASSISGGDGNCQGDWGADMTNGGQQTCNIFDNDAPTRGSWYDAFLPQEEQNEQVFPS</sequence>
<feature type="region of interest" description="Disordered" evidence="1">
    <location>
        <begin position="546"/>
        <end position="584"/>
    </location>
</feature>
<reference evidence="2 4" key="1">
    <citation type="journal article" date="2012" name="Nature">
        <title>Algal genomes reveal evolutionary mosaicism and the fate of nucleomorphs.</title>
        <authorList>
            <consortium name="DOE Joint Genome Institute"/>
            <person name="Curtis B.A."/>
            <person name="Tanifuji G."/>
            <person name="Burki F."/>
            <person name="Gruber A."/>
            <person name="Irimia M."/>
            <person name="Maruyama S."/>
            <person name="Arias M.C."/>
            <person name="Ball S.G."/>
            <person name="Gile G.H."/>
            <person name="Hirakawa Y."/>
            <person name="Hopkins J.F."/>
            <person name="Kuo A."/>
            <person name="Rensing S.A."/>
            <person name="Schmutz J."/>
            <person name="Symeonidi A."/>
            <person name="Elias M."/>
            <person name="Eveleigh R.J."/>
            <person name="Herman E.K."/>
            <person name="Klute M.J."/>
            <person name="Nakayama T."/>
            <person name="Obornik M."/>
            <person name="Reyes-Prieto A."/>
            <person name="Armbrust E.V."/>
            <person name="Aves S.J."/>
            <person name="Beiko R.G."/>
            <person name="Coutinho P."/>
            <person name="Dacks J.B."/>
            <person name="Durnford D.G."/>
            <person name="Fast N.M."/>
            <person name="Green B.R."/>
            <person name="Grisdale C.J."/>
            <person name="Hempel F."/>
            <person name="Henrissat B."/>
            <person name="Hoppner M.P."/>
            <person name="Ishida K."/>
            <person name="Kim E."/>
            <person name="Koreny L."/>
            <person name="Kroth P.G."/>
            <person name="Liu Y."/>
            <person name="Malik S.B."/>
            <person name="Maier U.G."/>
            <person name="McRose D."/>
            <person name="Mock T."/>
            <person name="Neilson J.A."/>
            <person name="Onodera N.T."/>
            <person name="Poole A.M."/>
            <person name="Pritham E.J."/>
            <person name="Richards T.A."/>
            <person name="Rocap G."/>
            <person name="Roy S.W."/>
            <person name="Sarai C."/>
            <person name="Schaack S."/>
            <person name="Shirato S."/>
            <person name="Slamovits C.H."/>
            <person name="Spencer D.F."/>
            <person name="Suzuki S."/>
            <person name="Worden A.Z."/>
            <person name="Zauner S."/>
            <person name="Barry K."/>
            <person name="Bell C."/>
            <person name="Bharti A.K."/>
            <person name="Crow J.A."/>
            <person name="Grimwood J."/>
            <person name="Kramer R."/>
            <person name="Lindquist E."/>
            <person name="Lucas S."/>
            <person name="Salamov A."/>
            <person name="McFadden G.I."/>
            <person name="Lane C.E."/>
            <person name="Keeling P.J."/>
            <person name="Gray M.W."/>
            <person name="Grigoriev I.V."/>
            <person name="Archibald J.M."/>
        </authorList>
    </citation>
    <scope>NUCLEOTIDE SEQUENCE</scope>
    <source>
        <strain evidence="2 4">CCMP2712</strain>
    </source>
</reference>
<dbReference type="EMBL" id="JH993058">
    <property type="protein sequence ID" value="EKX37497.1"/>
    <property type="molecule type" value="Genomic_DNA"/>
</dbReference>
<dbReference type="PaxDb" id="55529-EKX37497"/>
<dbReference type="KEGG" id="gtt:GUITHDRAFT_116304"/>
<reference evidence="3" key="3">
    <citation type="submission" date="2015-06" db="UniProtKB">
        <authorList>
            <consortium name="EnsemblProtists"/>
        </authorList>
    </citation>
    <scope>IDENTIFICATION</scope>
</reference>
<dbReference type="EnsemblProtists" id="EKX37497">
    <property type="protein sequence ID" value="EKX37497"/>
    <property type="gene ID" value="GUITHDRAFT_116304"/>
</dbReference>
<feature type="compositionally biased region" description="Low complexity" evidence="1">
    <location>
        <begin position="27"/>
        <end position="39"/>
    </location>
</feature>
<feature type="compositionally biased region" description="Basic and acidic residues" evidence="1">
    <location>
        <begin position="563"/>
        <end position="579"/>
    </location>
</feature>
<evidence type="ECO:0000313" key="3">
    <source>
        <dbReference type="EnsemblProtists" id="EKX37497"/>
    </source>
</evidence>
<dbReference type="RefSeq" id="XP_005824477.1">
    <property type="nucleotide sequence ID" value="XM_005824420.1"/>
</dbReference>
<keyword evidence="4" id="KW-1185">Reference proteome</keyword>
<proteinExistence type="predicted"/>
<dbReference type="Proteomes" id="UP000011087">
    <property type="component" value="Unassembled WGS sequence"/>
</dbReference>
<feature type="region of interest" description="Disordered" evidence="1">
    <location>
        <begin position="166"/>
        <end position="208"/>
    </location>
</feature>
<feature type="compositionally biased region" description="Polar residues" evidence="1">
    <location>
        <begin position="954"/>
        <end position="963"/>
    </location>
</feature>
<name>L1IN18_GUITC</name>
<evidence type="ECO:0000256" key="1">
    <source>
        <dbReference type="SAM" id="MobiDB-lite"/>
    </source>
</evidence>
<organism evidence="2">
    <name type="scientific">Guillardia theta (strain CCMP2712)</name>
    <name type="common">Cryptophyte</name>
    <dbReference type="NCBI Taxonomy" id="905079"/>
    <lineage>
        <taxon>Eukaryota</taxon>
        <taxon>Cryptophyceae</taxon>
        <taxon>Pyrenomonadales</taxon>
        <taxon>Geminigeraceae</taxon>
        <taxon>Guillardia</taxon>
    </lineage>
</organism>
<protein>
    <submittedName>
        <fullName evidence="2 3">Uncharacterized protein</fullName>
    </submittedName>
</protein>
<dbReference type="GeneID" id="17294272"/>
<reference evidence="4" key="2">
    <citation type="submission" date="2012-11" db="EMBL/GenBank/DDBJ databases">
        <authorList>
            <person name="Kuo A."/>
            <person name="Curtis B.A."/>
            <person name="Tanifuji G."/>
            <person name="Burki F."/>
            <person name="Gruber A."/>
            <person name="Irimia M."/>
            <person name="Maruyama S."/>
            <person name="Arias M.C."/>
            <person name="Ball S.G."/>
            <person name="Gile G.H."/>
            <person name="Hirakawa Y."/>
            <person name="Hopkins J.F."/>
            <person name="Rensing S.A."/>
            <person name="Schmutz J."/>
            <person name="Symeonidi A."/>
            <person name="Elias M."/>
            <person name="Eveleigh R.J."/>
            <person name="Herman E.K."/>
            <person name="Klute M.J."/>
            <person name="Nakayama T."/>
            <person name="Obornik M."/>
            <person name="Reyes-Prieto A."/>
            <person name="Armbrust E.V."/>
            <person name="Aves S.J."/>
            <person name="Beiko R.G."/>
            <person name="Coutinho P."/>
            <person name="Dacks J.B."/>
            <person name="Durnford D.G."/>
            <person name="Fast N.M."/>
            <person name="Green B.R."/>
            <person name="Grisdale C."/>
            <person name="Hempe F."/>
            <person name="Henrissat B."/>
            <person name="Hoppner M.P."/>
            <person name="Ishida K.-I."/>
            <person name="Kim E."/>
            <person name="Koreny L."/>
            <person name="Kroth P.G."/>
            <person name="Liu Y."/>
            <person name="Malik S.-B."/>
            <person name="Maier U.G."/>
            <person name="McRose D."/>
            <person name="Mock T."/>
            <person name="Neilson J.A."/>
            <person name="Onodera N.T."/>
            <person name="Poole A.M."/>
            <person name="Pritham E.J."/>
            <person name="Richards T.A."/>
            <person name="Rocap G."/>
            <person name="Roy S.W."/>
            <person name="Sarai C."/>
            <person name="Schaack S."/>
            <person name="Shirato S."/>
            <person name="Slamovits C.H."/>
            <person name="Spencer D.F."/>
            <person name="Suzuki S."/>
            <person name="Worden A.Z."/>
            <person name="Zauner S."/>
            <person name="Barry K."/>
            <person name="Bell C."/>
            <person name="Bharti A.K."/>
            <person name="Crow J.A."/>
            <person name="Grimwood J."/>
            <person name="Kramer R."/>
            <person name="Lindquist E."/>
            <person name="Lucas S."/>
            <person name="Salamov A."/>
            <person name="McFadden G.I."/>
            <person name="Lane C.E."/>
            <person name="Keeling P.J."/>
            <person name="Gray M.W."/>
            <person name="Grigoriev I.V."/>
            <person name="Archibald J.M."/>
        </authorList>
    </citation>
    <scope>NUCLEOTIDE SEQUENCE</scope>
    <source>
        <strain evidence="4">CCMP2712</strain>
    </source>
</reference>
<evidence type="ECO:0000313" key="2">
    <source>
        <dbReference type="EMBL" id="EKX37497.1"/>
    </source>
</evidence>
<gene>
    <name evidence="2" type="ORF">GUITHDRAFT_116304</name>
</gene>
<feature type="region of interest" description="Disordered" evidence="1">
    <location>
        <begin position="27"/>
        <end position="51"/>
    </location>
</feature>
<accession>L1IN18</accession>
<dbReference type="HOGENOM" id="CLU_260552_0_0_1"/>
<evidence type="ECO:0000313" key="4">
    <source>
        <dbReference type="Proteomes" id="UP000011087"/>
    </source>
</evidence>
<feature type="region of interest" description="Disordered" evidence="1">
    <location>
        <begin position="933"/>
        <end position="965"/>
    </location>
</feature>
<feature type="region of interest" description="Disordered" evidence="1">
    <location>
        <begin position="684"/>
        <end position="716"/>
    </location>
</feature>